<name>A0ABV5AHV5_9BACL</name>
<sequence length="327" mass="34742">MILTVSATGLLCVLPSLVSAETSSQSQPHQQAAAYQTLALKPVLNYPGHLIQYRDTGVYVKEVQQELSEEGYNIGTADGDFGPKTLAGVKEFQKAHGLTVDGIVGPQTWNALFTKSVSGNPTPQNSSYSYPGHLIEYGDTGVYVKEVQQQLNQVGDNIGNVDGDFGPKTLAGIKNFQKAHGLTADGIVGPETWNTLFNSGAGTSVASEVALIKGKGYSVNSATPNASVQTNSGDTLTAWIGVARQGDGHNQFVFFFLNGKYLGTDTAKPSAEITSAKPAGTGSIAVTYPVYKKNDSYANPTGVPDTITYHWNGSRLIPNKPYPKQFS</sequence>
<dbReference type="Pfam" id="PF01471">
    <property type="entry name" value="PG_binding_1"/>
    <property type="match status" value="2"/>
</dbReference>
<evidence type="ECO:0000256" key="3">
    <source>
        <dbReference type="ARBA" id="ARBA00023136"/>
    </source>
</evidence>
<keyword evidence="9" id="KW-1185">Reference proteome</keyword>
<dbReference type="Pfam" id="PF14041">
    <property type="entry name" value="Lipoprotein_21"/>
    <property type="match status" value="1"/>
</dbReference>
<evidence type="ECO:0000256" key="2">
    <source>
        <dbReference type="ARBA" id="ARBA00022729"/>
    </source>
</evidence>
<comment type="caution">
    <text evidence="8">The sequence shown here is derived from an EMBL/GenBank/DDBJ whole genome shotgun (WGS) entry which is preliminary data.</text>
</comment>
<dbReference type="PANTHER" id="PTHR41533:SF1">
    <property type="entry name" value="L,D-TRANSPEPTIDASE YCBB-RELATED"/>
    <property type="match status" value="1"/>
</dbReference>
<feature type="signal peptide" evidence="6">
    <location>
        <begin position="1"/>
        <end position="20"/>
    </location>
</feature>
<dbReference type="InterPro" id="IPR025971">
    <property type="entry name" value="LppP/LprE"/>
</dbReference>
<feature type="domain" description="Peptidoglycan binding-like" evidence="7">
    <location>
        <begin position="59"/>
        <end position="112"/>
    </location>
</feature>
<dbReference type="Gene3D" id="1.10.101.10">
    <property type="entry name" value="PGBD-like superfamily/PGBD"/>
    <property type="match status" value="2"/>
</dbReference>
<dbReference type="RefSeq" id="WP_275476934.1">
    <property type="nucleotide sequence ID" value="NZ_CP162940.1"/>
</dbReference>
<evidence type="ECO:0000313" key="9">
    <source>
        <dbReference type="Proteomes" id="UP001579974"/>
    </source>
</evidence>
<feature type="domain" description="Peptidoglycan binding-like" evidence="7">
    <location>
        <begin position="143"/>
        <end position="196"/>
    </location>
</feature>
<dbReference type="InterPro" id="IPR002477">
    <property type="entry name" value="Peptidoglycan-bd-like"/>
</dbReference>
<feature type="chain" id="PRO_5046554903" evidence="6">
    <location>
        <begin position="21"/>
        <end position="327"/>
    </location>
</feature>
<keyword evidence="2 6" id="KW-0732">Signal</keyword>
<evidence type="ECO:0000256" key="4">
    <source>
        <dbReference type="ARBA" id="ARBA00023139"/>
    </source>
</evidence>
<reference evidence="8 9" key="1">
    <citation type="journal article" date="2024" name="Int. J. Mol. Sci.">
        <title>Exploration of Alicyclobacillus spp. Genome in Search of Antibiotic Resistance.</title>
        <authorList>
            <person name="Bucka-Kolendo J."/>
            <person name="Kiousi D.E."/>
            <person name="Dekowska A."/>
            <person name="Mikolajczuk-Szczyrba A."/>
            <person name="Karadedos D.M."/>
            <person name="Michael P."/>
            <person name="Galanis A."/>
            <person name="Sokolowska B."/>
        </authorList>
    </citation>
    <scope>NUCLEOTIDE SEQUENCE [LARGE SCALE GENOMIC DNA]</scope>
    <source>
        <strain evidence="8 9">KKP 3000</strain>
    </source>
</reference>
<organism evidence="8 9">
    <name type="scientific">Alicyclobacillus fastidiosus</name>
    <dbReference type="NCBI Taxonomy" id="392011"/>
    <lineage>
        <taxon>Bacteria</taxon>
        <taxon>Bacillati</taxon>
        <taxon>Bacillota</taxon>
        <taxon>Bacilli</taxon>
        <taxon>Bacillales</taxon>
        <taxon>Alicyclobacillaceae</taxon>
        <taxon>Alicyclobacillus</taxon>
    </lineage>
</organism>
<evidence type="ECO:0000313" key="8">
    <source>
        <dbReference type="EMBL" id="MFB5191832.1"/>
    </source>
</evidence>
<accession>A0ABV5AHV5</accession>
<evidence type="ECO:0000256" key="5">
    <source>
        <dbReference type="ARBA" id="ARBA00023288"/>
    </source>
</evidence>
<dbReference type="InterPro" id="IPR036366">
    <property type="entry name" value="PGBDSf"/>
</dbReference>
<dbReference type="PANTHER" id="PTHR41533">
    <property type="entry name" value="L,D-TRANSPEPTIDASE HI_1667-RELATED"/>
    <property type="match status" value="1"/>
</dbReference>
<keyword evidence="5" id="KW-0449">Lipoprotein</keyword>
<dbReference type="InterPro" id="IPR036365">
    <property type="entry name" value="PGBD-like_sf"/>
</dbReference>
<keyword evidence="1" id="KW-1003">Cell membrane</keyword>
<gene>
    <name evidence="8" type="ORF">KKP3000_000617</name>
</gene>
<dbReference type="EMBL" id="JBDXSU010000014">
    <property type="protein sequence ID" value="MFB5191832.1"/>
    <property type="molecule type" value="Genomic_DNA"/>
</dbReference>
<evidence type="ECO:0000256" key="1">
    <source>
        <dbReference type="ARBA" id="ARBA00022475"/>
    </source>
</evidence>
<evidence type="ECO:0000259" key="7">
    <source>
        <dbReference type="Pfam" id="PF01471"/>
    </source>
</evidence>
<evidence type="ECO:0000256" key="6">
    <source>
        <dbReference type="SAM" id="SignalP"/>
    </source>
</evidence>
<dbReference type="Proteomes" id="UP001579974">
    <property type="component" value="Unassembled WGS sequence"/>
</dbReference>
<dbReference type="SUPFAM" id="SSF47090">
    <property type="entry name" value="PGBD-like"/>
    <property type="match status" value="2"/>
</dbReference>
<keyword evidence="4" id="KW-0564">Palmitate</keyword>
<protein>
    <submittedName>
        <fullName evidence="8">Peptidoglycan-binding protein</fullName>
    </submittedName>
</protein>
<keyword evidence="3" id="KW-0472">Membrane</keyword>
<dbReference type="InterPro" id="IPR052905">
    <property type="entry name" value="LD-transpeptidase_YkuD-like"/>
</dbReference>
<proteinExistence type="predicted"/>